<accession>A0A9P1ILF9</accession>
<dbReference type="EMBL" id="CANHGI010000003">
    <property type="protein sequence ID" value="CAI5446241.1"/>
    <property type="molecule type" value="Genomic_DNA"/>
</dbReference>
<evidence type="ECO:0000313" key="1">
    <source>
        <dbReference type="EMBL" id="CAI5446241.1"/>
    </source>
</evidence>
<sequence length="86" mass="9648">MAHIFGSIFRCPVAIRRQRNRKKIKSFFLLVELINCQCQDATSIVSCKSTQLRLRSTPPPPPPIAPLGRLGRLTSTTTRRTTTIAI</sequence>
<gene>
    <name evidence="1" type="ORF">CAMP_LOCUS8878</name>
</gene>
<reference evidence="1" key="1">
    <citation type="submission" date="2022-11" db="EMBL/GenBank/DDBJ databases">
        <authorList>
            <person name="Kikuchi T."/>
        </authorList>
    </citation>
    <scope>NUCLEOTIDE SEQUENCE</scope>
    <source>
        <strain evidence="1">PS1010</strain>
    </source>
</reference>
<proteinExistence type="predicted"/>
<dbReference type="AlphaFoldDB" id="A0A9P1ILF9"/>
<comment type="caution">
    <text evidence="1">The sequence shown here is derived from an EMBL/GenBank/DDBJ whole genome shotgun (WGS) entry which is preliminary data.</text>
</comment>
<evidence type="ECO:0000313" key="2">
    <source>
        <dbReference type="Proteomes" id="UP001152747"/>
    </source>
</evidence>
<keyword evidence="2" id="KW-1185">Reference proteome</keyword>
<protein>
    <submittedName>
        <fullName evidence="1">Uncharacterized protein</fullName>
    </submittedName>
</protein>
<name>A0A9P1ILF9_9PELO</name>
<organism evidence="1 2">
    <name type="scientific">Caenorhabditis angaria</name>
    <dbReference type="NCBI Taxonomy" id="860376"/>
    <lineage>
        <taxon>Eukaryota</taxon>
        <taxon>Metazoa</taxon>
        <taxon>Ecdysozoa</taxon>
        <taxon>Nematoda</taxon>
        <taxon>Chromadorea</taxon>
        <taxon>Rhabditida</taxon>
        <taxon>Rhabditina</taxon>
        <taxon>Rhabditomorpha</taxon>
        <taxon>Rhabditoidea</taxon>
        <taxon>Rhabditidae</taxon>
        <taxon>Peloderinae</taxon>
        <taxon>Caenorhabditis</taxon>
    </lineage>
</organism>
<dbReference type="Proteomes" id="UP001152747">
    <property type="component" value="Unassembled WGS sequence"/>
</dbReference>